<name>A0A6A6U4A5_9PEZI</name>
<feature type="region of interest" description="Disordered" evidence="3">
    <location>
        <begin position="20"/>
        <end position="40"/>
    </location>
</feature>
<keyword evidence="1 5" id="KW-0378">Hydrolase</keyword>
<dbReference type="OrthoDB" id="3225429at2759"/>
<dbReference type="GO" id="GO:0052689">
    <property type="term" value="F:carboxylic ester hydrolase activity"/>
    <property type="evidence" value="ECO:0007669"/>
    <property type="project" value="UniProtKB-ARBA"/>
</dbReference>
<feature type="chain" id="PRO_5025361193" evidence="4">
    <location>
        <begin position="19"/>
        <end position="306"/>
    </location>
</feature>
<gene>
    <name evidence="5" type="ORF">BT63DRAFT_458477</name>
</gene>
<dbReference type="Pfam" id="PF01083">
    <property type="entry name" value="Cutinase"/>
    <property type="match status" value="1"/>
</dbReference>
<keyword evidence="6" id="KW-1185">Reference proteome</keyword>
<dbReference type="AlphaFoldDB" id="A0A6A6U4A5"/>
<evidence type="ECO:0000256" key="1">
    <source>
        <dbReference type="ARBA" id="ARBA00022801"/>
    </source>
</evidence>
<evidence type="ECO:0000256" key="4">
    <source>
        <dbReference type="SAM" id="SignalP"/>
    </source>
</evidence>
<evidence type="ECO:0000256" key="3">
    <source>
        <dbReference type="SAM" id="MobiDB-lite"/>
    </source>
</evidence>
<evidence type="ECO:0000256" key="2">
    <source>
        <dbReference type="ARBA" id="ARBA00023157"/>
    </source>
</evidence>
<dbReference type="SMART" id="SM01110">
    <property type="entry name" value="Cutinase"/>
    <property type="match status" value="1"/>
</dbReference>
<dbReference type="PANTHER" id="PTHR33630:SF9">
    <property type="entry name" value="CUTINASE 4"/>
    <property type="match status" value="1"/>
</dbReference>
<sequence length="306" mass="32078">MHADRLTALVATIALVSATPLPQAPTGTKPDPFTSGTSTDPFAPNGILGGLLLSFGNVTNGPAPKGCSKYELIVARGTGEPGPFGTIVGDPLVASVTKTLPGSRGYAVQYPANFNLQYSPQQGMDDVINRLNNQNKECPDQTFVAVGYSQGAGVWHNALGPSPGAPLPLLPSPRPKLDASVIPKIKAFVMFGDPGFKGTEGPMNTYSPPFPSAINAVLRENCAPGDPVCDPAGSGFQNHLTYVEGAYQRDSVAFILAGFSGQPLPKSYKNSNDTAWIAMTTAAKTQSKPWGTIVYNIVTNFLKGLL</sequence>
<evidence type="ECO:0000313" key="6">
    <source>
        <dbReference type="Proteomes" id="UP000799302"/>
    </source>
</evidence>
<dbReference type="EMBL" id="MU004239">
    <property type="protein sequence ID" value="KAF2666113.1"/>
    <property type="molecule type" value="Genomic_DNA"/>
</dbReference>
<dbReference type="InterPro" id="IPR029058">
    <property type="entry name" value="AB_hydrolase_fold"/>
</dbReference>
<keyword evidence="2" id="KW-1015">Disulfide bond</keyword>
<dbReference type="SUPFAM" id="SSF53474">
    <property type="entry name" value="alpha/beta-Hydrolases"/>
    <property type="match status" value="1"/>
</dbReference>
<dbReference type="Proteomes" id="UP000799302">
    <property type="component" value="Unassembled WGS sequence"/>
</dbReference>
<organism evidence="5 6">
    <name type="scientific">Microthyrium microscopicum</name>
    <dbReference type="NCBI Taxonomy" id="703497"/>
    <lineage>
        <taxon>Eukaryota</taxon>
        <taxon>Fungi</taxon>
        <taxon>Dikarya</taxon>
        <taxon>Ascomycota</taxon>
        <taxon>Pezizomycotina</taxon>
        <taxon>Dothideomycetes</taxon>
        <taxon>Dothideomycetes incertae sedis</taxon>
        <taxon>Microthyriales</taxon>
        <taxon>Microthyriaceae</taxon>
        <taxon>Microthyrium</taxon>
    </lineage>
</organism>
<dbReference type="PANTHER" id="PTHR33630">
    <property type="entry name" value="CUTINASE RV1984C-RELATED-RELATED"/>
    <property type="match status" value="1"/>
</dbReference>
<dbReference type="Gene3D" id="3.40.50.1820">
    <property type="entry name" value="alpha/beta hydrolase"/>
    <property type="match status" value="1"/>
</dbReference>
<reference evidence="5" key="1">
    <citation type="journal article" date="2020" name="Stud. Mycol.">
        <title>101 Dothideomycetes genomes: a test case for predicting lifestyles and emergence of pathogens.</title>
        <authorList>
            <person name="Haridas S."/>
            <person name="Albert R."/>
            <person name="Binder M."/>
            <person name="Bloem J."/>
            <person name="Labutti K."/>
            <person name="Salamov A."/>
            <person name="Andreopoulos B."/>
            <person name="Baker S."/>
            <person name="Barry K."/>
            <person name="Bills G."/>
            <person name="Bluhm B."/>
            <person name="Cannon C."/>
            <person name="Castanera R."/>
            <person name="Culley D."/>
            <person name="Daum C."/>
            <person name="Ezra D."/>
            <person name="Gonzalez J."/>
            <person name="Henrissat B."/>
            <person name="Kuo A."/>
            <person name="Liang C."/>
            <person name="Lipzen A."/>
            <person name="Lutzoni F."/>
            <person name="Magnuson J."/>
            <person name="Mondo S."/>
            <person name="Nolan M."/>
            <person name="Ohm R."/>
            <person name="Pangilinan J."/>
            <person name="Park H.-J."/>
            <person name="Ramirez L."/>
            <person name="Alfaro M."/>
            <person name="Sun H."/>
            <person name="Tritt A."/>
            <person name="Yoshinaga Y."/>
            <person name="Zwiers L.-H."/>
            <person name="Turgeon B."/>
            <person name="Goodwin S."/>
            <person name="Spatafora J."/>
            <person name="Crous P."/>
            <person name="Grigoriev I."/>
        </authorList>
    </citation>
    <scope>NUCLEOTIDE SEQUENCE</scope>
    <source>
        <strain evidence="5">CBS 115976</strain>
    </source>
</reference>
<accession>A0A6A6U4A5</accession>
<evidence type="ECO:0000313" key="5">
    <source>
        <dbReference type="EMBL" id="KAF2666113.1"/>
    </source>
</evidence>
<dbReference type="InterPro" id="IPR000675">
    <property type="entry name" value="Cutinase/axe"/>
</dbReference>
<feature type="signal peptide" evidence="4">
    <location>
        <begin position="1"/>
        <end position="18"/>
    </location>
</feature>
<protein>
    <submittedName>
        <fullName evidence="5">Alpha/beta-hydrolase</fullName>
    </submittedName>
</protein>
<proteinExistence type="predicted"/>
<keyword evidence="4" id="KW-0732">Signal</keyword>